<keyword evidence="1" id="KW-0472">Membrane</keyword>
<keyword evidence="1" id="KW-0812">Transmembrane</keyword>
<dbReference type="OrthoDB" id="5777926at2759"/>
<feature type="transmembrane region" description="Helical" evidence="1">
    <location>
        <begin position="59"/>
        <end position="82"/>
    </location>
</feature>
<dbReference type="PANTHER" id="PTHR46045">
    <property type="entry name" value="SERPENTINE RECEPTOR, CLASS U-RELATED"/>
    <property type="match status" value="1"/>
</dbReference>
<keyword evidence="1" id="KW-1133">Transmembrane helix</keyword>
<dbReference type="HOGENOM" id="CLU_049496_0_0_1"/>
<feature type="transmembrane region" description="Helical" evidence="1">
    <location>
        <begin position="198"/>
        <end position="221"/>
    </location>
</feature>
<dbReference type="FunCoup" id="G0M8J1">
    <property type="interactions" value="5"/>
</dbReference>
<evidence type="ECO:0000256" key="1">
    <source>
        <dbReference type="SAM" id="Phobius"/>
    </source>
</evidence>
<dbReference type="STRING" id="135651.G0M8J1"/>
<dbReference type="OMA" id="GYCRQWD"/>
<evidence type="ECO:0000313" key="3">
    <source>
        <dbReference type="Proteomes" id="UP000008068"/>
    </source>
</evidence>
<evidence type="ECO:0000313" key="2">
    <source>
        <dbReference type="EMBL" id="EGT30027.1"/>
    </source>
</evidence>
<dbReference type="Proteomes" id="UP000008068">
    <property type="component" value="Unassembled WGS sequence"/>
</dbReference>
<reference evidence="3" key="1">
    <citation type="submission" date="2011-07" db="EMBL/GenBank/DDBJ databases">
        <authorList>
            <consortium name="Caenorhabditis brenneri Sequencing and Analysis Consortium"/>
            <person name="Wilson R.K."/>
        </authorList>
    </citation>
    <scope>NUCLEOTIDE SEQUENCE [LARGE SCALE GENOMIC DNA]</scope>
    <source>
        <strain evidence="3">PB2801</strain>
    </source>
</reference>
<dbReference type="PANTHER" id="PTHR46045:SF4">
    <property type="entry name" value="SERPENTINE RECEPTOR, CLASS T"/>
    <property type="match status" value="1"/>
</dbReference>
<feature type="transmembrane region" description="Helical" evidence="1">
    <location>
        <begin position="242"/>
        <end position="265"/>
    </location>
</feature>
<dbReference type="Pfam" id="PF10322">
    <property type="entry name" value="7TM_GPCR_Sru"/>
    <property type="match status" value="1"/>
</dbReference>
<dbReference type="eggNOG" id="ENOG502TI9A">
    <property type="taxonomic scope" value="Eukaryota"/>
</dbReference>
<feature type="transmembrane region" description="Helical" evidence="1">
    <location>
        <begin position="144"/>
        <end position="165"/>
    </location>
</feature>
<sequence>MYMSIHGNSSYINYEFSGHFESFWFISLAFVPVINVGFIANLLRLFYSAAKQKIPTNCSVFFSTVMMVSTSLIFSIFDNLTFRIPATGIMTSLCAKVEPNKWLLWVYILQLLSTYWSVEFTALFCFVRLIVYKFPQNHQKINKFLVRIYTPLAIVLPFAAPWFMYPGVGYCRQWNPPMPFGAIFISFSNTLFEIRLDYFYNLMIGFGCFAIILSNIWLIIFATKQAKVSRAISAAFTRSTKLSLYSTTLCMTIPFAAHGIMTILAHLKPSLSGYVIYVRSPLTDIGQTALLGIYNISAMLRKKTATVAVAATATTN</sequence>
<gene>
    <name evidence="2" type="primary">Cbn-sru-48</name>
    <name evidence="2" type="ORF">CAEBREN_23634</name>
</gene>
<feature type="transmembrane region" description="Helical" evidence="1">
    <location>
        <begin position="102"/>
        <end position="132"/>
    </location>
</feature>
<feature type="transmembrane region" description="Helical" evidence="1">
    <location>
        <begin position="271"/>
        <end position="294"/>
    </location>
</feature>
<accession>G0M8J1</accession>
<dbReference type="AlphaFoldDB" id="G0M8J1"/>
<dbReference type="InParanoid" id="G0M8J1"/>
<feature type="transmembrane region" description="Helical" evidence="1">
    <location>
        <begin position="23"/>
        <end position="47"/>
    </location>
</feature>
<dbReference type="InterPro" id="IPR003839">
    <property type="entry name" value="7TM_GPCR_serpentine_rcpt_Sru"/>
</dbReference>
<proteinExistence type="predicted"/>
<protein>
    <submittedName>
        <fullName evidence="2">CBN-SRU-48 protein</fullName>
    </submittedName>
</protein>
<organism evidence="3">
    <name type="scientific">Caenorhabditis brenneri</name>
    <name type="common">Nematode worm</name>
    <dbReference type="NCBI Taxonomy" id="135651"/>
    <lineage>
        <taxon>Eukaryota</taxon>
        <taxon>Metazoa</taxon>
        <taxon>Ecdysozoa</taxon>
        <taxon>Nematoda</taxon>
        <taxon>Chromadorea</taxon>
        <taxon>Rhabditida</taxon>
        <taxon>Rhabditina</taxon>
        <taxon>Rhabditomorpha</taxon>
        <taxon>Rhabditoidea</taxon>
        <taxon>Rhabditidae</taxon>
        <taxon>Peloderinae</taxon>
        <taxon>Caenorhabditis</taxon>
    </lineage>
</organism>
<keyword evidence="3" id="KW-1185">Reference proteome</keyword>
<dbReference type="EMBL" id="GL379786">
    <property type="protein sequence ID" value="EGT30027.1"/>
    <property type="molecule type" value="Genomic_DNA"/>
</dbReference>
<name>G0M8J1_CAEBE</name>